<feature type="coiled-coil region" evidence="1">
    <location>
        <begin position="662"/>
        <end position="698"/>
    </location>
</feature>
<feature type="transmembrane region" description="Helical" evidence="2">
    <location>
        <begin position="30"/>
        <end position="51"/>
    </location>
</feature>
<organism evidence="3 4">
    <name type="scientific">Candidatus Iainarchaeum sp</name>
    <dbReference type="NCBI Taxonomy" id="3101447"/>
    <lineage>
        <taxon>Archaea</taxon>
        <taxon>Candidatus Iainarchaeota</taxon>
        <taxon>Candidatus Iainarchaeia</taxon>
        <taxon>Candidatus Iainarchaeales</taxon>
        <taxon>Candidatus Iainarchaeaceae</taxon>
        <taxon>Candidatus Iainarchaeum</taxon>
    </lineage>
</organism>
<proteinExistence type="predicted"/>
<evidence type="ECO:0000313" key="4">
    <source>
        <dbReference type="Proteomes" id="UP000722459"/>
    </source>
</evidence>
<dbReference type="EMBL" id="JABJNZ010000008">
    <property type="protein sequence ID" value="MBT4869979.1"/>
    <property type="molecule type" value="Genomic_DNA"/>
</dbReference>
<evidence type="ECO:0000313" key="3">
    <source>
        <dbReference type="EMBL" id="MBT4869979.1"/>
    </source>
</evidence>
<name>A0A8T5GDF4_9ARCH</name>
<evidence type="ECO:0000256" key="1">
    <source>
        <dbReference type="SAM" id="Coils"/>
    </source>
</evidence>
<keyword evidence="2" id="KW-0812">Transmembrane</keyword>
<comment type="caution">
    <text evidence="3">The sequence shown here is derived from an EMBL/GenBank/DDBJ whole genome shotgun (WGS) entry which is preliminary data.</text>
</comment>
<evidence type="ECO:0000256" key="2">
    <source>
        <dbReference type="SAM" id="Phobius"/>
    </source>
</evidence>
<protein>
    <submittedName>
        <fullName evidence="3">Uncharacterized protein</fullName>
    </submittedName>
</protein>
<reference evidence="3" key="1">
    <citation type="journal article" date="2021" name="ISME J.">
        <title>Mercury methylation by metabolically versatile and cosmopolitan marine bacteria.</title>
        <authorList>
            <person name="Lin H."/>
            <person name="Ascher D.B."/>
            <person name="Myung Y."/>
            <person name="Lamborg C.H."/>
            <person name="Hallam S.J."/>
            <person name="Gionfriddo C.M."/>
            <person name="Holt K.E."/>
            <person name="Moreau J.W."/>
        </authorList>
    </citation>
    <scope>NUCLEOTIDE SEQUENCE</scope>
    <source>
        <strain evidence="3">SI075_bin30</strain>
    </source>
</reference>
<keyword evidence="2" id="KW-1133">Transmembrane helix</keyword>
<gene>
    <name evidence="3" type="ORF">HON47_00195</name>
</gene>
<sequence length="1642" mass="178693">MTYDYPEEENDEYDENSFMGKITSIDKKKLLIILVVLILLIGGGLVATGIISPGELFPNKDDISFTDEDGVKLSVRGSTTSEGDVETFNTDGTNLNLSMNPEETARVSIQTRGIPKGLGVGSVTVIGQNGTIISTTTGNATYDANGQLIIIIDPNADLGLTGDPSDYEGDEYEYIFQVVLVDANTGEEVIFEIPAIIGFAEFVGTGCIALNRSSVSETTHYGELLLEAKLRVLCSNSDDLLASVDWSSNTMGPVEVLFDKSYSAGTSLVDDYQLIESSPQTGEYKIKIFFVPSNDYAGDRAKFDVDFKLGNAIQTIKFDVAVENLEQCVSVTSDDPIITHDGDEANILIDAKNCKSSKINFYLCDGDYGCGGGTDEGEISLDNGYFALKGGKSKSVKVTRGEIAGVYGVTVHASIPGMEKTFIDEKEITVLPTAEYVYPEKFVVSLLEVGTKDSVRIRNNLLAEDVGVDASICDLYSSSIGESDGQSWLYKMYGNYDYYAGEGLYIAGFTQSIGELDAAMFSAKSLSYAENVLIKDAYTNTEDVMDDATDLLEDSALSLGAAEDLQDEIDGLVSQGDASMASDIISLVTTTTGLVATAQTLTTEIGTTQSTLSGVTCSLATADTKAAISSLKKAATGSSQWYRNLGQILISANDLYSLWTQIESLTAENQTIEAETAVENAEDAHEQIQILKDESEDAFDYMESALEAAAIDALTSASDDDLDAKQYIELAKTKMDAIKDASDAAELYQLAAYDGITTALADEEDTTELTIQAVSLILTLIGSWTDSLTTASTIQSNLSAAQASLTKASTGATQGISNKEAACVTSLTLITTAQGEVSSMQGLSGGAIGTMTTWAGRLNSLYQLFELYETMTSDLGDLLTEASSQFSTLTTNIQNMRTLAYLTDIDIDNAIEAAQQLVTYETQSSDAATYLFDNLVGGDFKEKRRMQGLVGSIISTGFVDGAKYGGVYSTSDTLFAADCENRVTMTLPDFQINLLKDASNPTVYNNDIIVQWDFSEPMVYDFFDEQEVALKFSDNGLKENSYAIVELPVKKHSHSPTTLVNGSFGPFNIPDSKAEDLTYKYHFKFNMEERKSANPTRSAICEKGILFGETGEDAGAQMLLSWDWNAINSTTIKDKYIDATQLSILIAKKLSVIDNFLKRISISCPNNYAFDIAKGVVPTDIELTESGDCYLPLSTKYYEGKPSLYHQLDYVVDVSSYPAGYDAFFDEPIISDAEQFLEVVDFNVNLMLDGFGTNFQDDFSNEYTTTLLKSNPGFTDPNIGGYKYFDNDNIFFYSSKAKSYYKDSDFVVPDAGKYRVRLLIEFDGASPQLFSAGATKAKVVVDLELIESINNDFSPLYYTPFDGSTGLKINNNRKDYGSALSSGSSFDIVKKEGILLTTDQKDALAKLKNTKLQSFTWLNSLASRRAKILDYSYSVTNDANIIFSPTTATPMLMKINGVLGTIPYLAYEVNKDKDKIAANSNSLFLWTGIDGCRDFYGGNLNQLINNTPDYKADDVYGMFFSNPNDPGAIYLKTIAYTPTENAYGLGYAGDGEIITTNYLIPTDGVIQLDGISGMPYNDLPNNAKISSLLDIFNAVDDGAVCVSQLGGREIYWWPEDYLFEKDNANGENMLDREIAAKGECIR</sequence>
<keyword evidence="2" id="KW-0472">Membrane</keyword>
<keyword evidence="1" id="KW-0175">Coiled coil</keyword>
<accession>A0A8T5GDF4</accession>
<dbReference type="Proteomes" id="UP000722459">
    <property type="component" value="Unassembled WGS sequence"/>
</dbReference>